<keyword evidence="2" id="KW-0732">Signal</keyword>
<name>A0AA85KJ69_TRIRE</name>
<accession>A0AA85KJ69</accession>
<evidence type="ECO:0000313" key="3">
    <source>
        <dbReference type="Proteomes" id="UP000050795"/>
    </source>
</evidence>
<evidence type="ECO:0000256" key="2">
    <source>
        <dbReference type="SAM" id="SignalP"/>
    </source>
</evidence>
<sequence>MKFLLSACLFYAFIYLGTPAAEGKAPKVRKNGTHIITDWSGWQTVKEYNISESGGKREKKFAFTLPPGDGWEVMTEFKTDEVVIPRSQKVTKRPAKKAEKPKPKSRGEEIDEDKSKAEVHVVRRIRVNRNKKQGKPEEPKKEAPKKKKAQKKPPVNEDGEEDGDWETVQESERDIHIGRRKKGEKNWKKSSRYEKEVRTRSKKRGENVEKFEEGDADPELIDVVSKAFDKKKN</sequence>
<feature type="chain" id="PRO_5041696080" evidence="2">
    <location>
        <begin position="24"/>
        <end position="233"/>
    </location>
</feature>
<evidence type="ECO:0000256" key="1">
    <source>
        <dbReference type="SAM" id="MobiDB-lite"/>
    </source>
</evidence>
<reference evidence="4" key="2">
    <citation type="submission" date="2023-11" db="UniProtKB">
        <authorList>
            <consortium name="WormBaseParasite"/>
        </authorList>
    </citation>
    <scope>IDENTIFICATION</scope>
</reference>
<organism evidence="3 4">
    <name type="scientific">Trichobilharzia regenti</name>
    <name type="common">Nasal bird schistosome</name>
    <dbReference type="NCBI Taxonomy" id="157069"/>
    <lineage>
        <taxon>Eukaryota</taxon>
        <taxon>Metazoa</taxon>
        <taxon>Spiralia</taxon>
        <taxon>Lophotrochozoa</taxon>
        <taxon>Platyhelminthes</taxon>
        <taxon>Trematoda</taxon>
        <taxon>Digenea</taxon>
        <taxon>Strigeidida</taxon>
        <taxon>Schistosomatoidea</taxon>
        <taxon>Schistosomatidae</taxon>
        <taxon>Trichobilharzia</taxon>
    </lineage>
</organism>
<feature type="compositionally biased region" description="Acidic residues" evidence="1">
    <location>
        <begin position="157"/>
        <end position="169"/>
    </location>
</feature>
<feature type="region of interest" description="Disordered" evidence="1">
    <location>
        <begin position="85"/>
        <end position="215"/>
    </location>
</feature>
<protein>
    <submittedName>
        <fullName evidence="4">Uncharacterized protein</fullName>
    </submittedName>
</protein>
<dbReference type="AlphaFoldDB" id="A0AA85KJ69"/>
<evidence type="ECO:0000313" key="4">
    <source>
        <dbReference type="WBParaSite" id="TREG1_90910.1"/>
    </source>
</evidence>
<feature type="compositionally biased region" description="Basic and acidic residues" evidence="1">
    <location>
        <begin position="184"/>
        <end position="213"/>
    </location>
</feature>
<keyword evidence="3" id="KW-1185">Reference proteome</keyword>
<dbReference type="WBParaSite" id="TREG1_90910.1">
    <property type="protein sequence ID" value="TREG1_90910.1"/>
    <property type="gene ID" value="TREG1_90910"/>
</dbReference>
<proteinExistence type="predicted"/>
<feature type="compositionally biased region" description="Basic and acidic residues" evidence="1">
    <location>
        <begin position="96"/>
        <end position="121"/>
    </location>
</feature>
<dbReference type="Proteomes" id="UP000050795">
    <property type="component" value="Unassembled WGS sequence"/>
</dbReference>
<reference evidence="3" key="1">
    <citation type="submission" date="2022-06" db="EMBL/GenBank/DDBJ databases">
        <authorList>
            <person name="Berger JAMES D."/>
            <person name="Berger JAMES D."/>
        </authorList>
    </citation>
    <scope>NUCLEOTIDE SEQUENCE [LARGE SCALE GENOMIC DNA]</scope>
</reference>
<feature type="compositionally biased region" description="Basic residues" evidence="1">
    <location>
        <begin position="122"/>
        <end position="133"/>
    </location>
</feature>
<feature type="signal peptide" evidence="2">
    <location>
        <begin position="1"/>
        <end position="23"/>
    </location>
</feature>